<evidence type="ECO:0000313" key="3">
    <source>
        <dbReference type="Proteomes" id="UP001597375"/>
    </source>
</evidence>
<protein>
    <recommendedName>
        <fullName evidence="4">PEP-CTERM sorting domain-containing protein</fullName>
    </recommendedName>
</protein>
<organism evidence="2 3">
    <name type="scientific">Luteolibacter algae</name>
    <dbReference type="NCBI Taxonomy" id="454151"/>
    <lineage>
        <taxon>Bacteria</taxon>
        <taxon>Pseudomonadati</taxon>
        <taxon>Verrucomicrobiota</taxon>
        <taxon>Verrucomicrobiia</taxon>
        <taxon>Verrucomicrobiales</taxon>
        <taxon>Verrucomicrobiaceae</taxon>
        <taxon>Luteolibacter</taxon>
    </lineage>
</organism>
<evidence type="ECO:0008006" key="4">
    <source>
        <dbReference type="Google" id="ProtNLM"/>
    </source>
</evidence>
<name>A0ABW5DA39_9BACT</name>
<proteinExistence type="predicted"/>
<sequence>MKKTTTSLKLSLLAATSCLAFNHLASAAIVYTNDFNSGTAGDAPGQPFGEAGSSGFFDLAAADGNFDTQYLKIASRSDNGNYYFPYFDSNLTTSLTSAVATFSFDARFNTADFGTYGSLRLRTRSGSTTLTETAWQDLGASGFAVTLDTVNHYDFAINNTNAAVTIDGLGGTLAANSYGIYQNGVLMDSQKSNRSSAIPGEAITYMSL</sequence>
<dbReference type="Proteomes" id="UP001597375">
    <property type="component" value="Unassembled WGS sequence"/>
</dbReference>
<reference evidence="3" key="1">
    <citation type="journal article" date="2019" name="Int. J. Syst. Evol. Microbiol.">
        <title>The Global Catalogue of Microorganisms (GCM) 10K type strain sequencing project: providing services to taxonomists for standard genome sequencing and annotation.</title>
        <authorList>
            <consortium name="The Broad Institute Genomics Platform"/>
            <consortium name="The Broad Institute Genome Sequencing Center for Infectious Disease"/>
            <person name="Wu L."/>
            <person name="Ma J."/>
        </authorList>
    </citation>
    <scope>NUCLEOTIDE SEQUENCE [LARGE SCALE GENOMIC DNA]</scope>
    <source>
        <strain evidence="3">CGMCC 4.7106</strain>
    </source>
</reference>
<feature type="chain" id="PRO_5045733378" description="PEP-CTERM sorting domain-containing protein" evidence="1">
    <location>
        <begin position="28"/>
        <end position="208"/>
    </location>
</feature>
<evidence type="ECO:0000313" key="2">
    <source>
        <dbReference type="EMBL" id="MFD2256814.1"/>
    </source>
</evidence>
<keyword evidence="1" id="KW-0732">Signal</keyword>
<dbReference type="RefSeq" id="WP_386820102.1">
    <property type="nucleotide sequence ID" value="NZ_JBHUIT010000016.1"/>
</dbReference>
<gene>
    <name evidence="2" type="ORF">ACFSSA_09015</name>
</gene>
<keyword evidence="3" id="KW-1185">Reference proteome</keyword>
<accession>A0ABW5DA39</accession>
<evidence type="ECO:0000256" key="1">
    <source>
        <dbReference type="SAM" id="SignalP"/>
    </source>
</evidence>
<feature type="signal peptide" evidence="1">
    <location>
        <begin position="1"/>
        <end position="27"/>
    </location>
</feature>
<comment type="caution">
    <text evidence="2">The sequence shown here is derived from an EMBL/GenBank/DDBJ whole genome shotgun (WGS) entry which is preliminary data.</text>
</comment>
<dbReference type="EMBL" id="JBHUIT010000016">
    <property type="protein sequence ID" value="MFD2256814.1"/>
    <property type="molecule type" value="Genomic_DNA"/>
</dbReference>